<dbReference type="Proteomes" id="UP001202281">
    <property type="component" value="Unassembled WGS sequence"/>
</dbReference>
<feature type="transmembrane region" description="Helical" evidence="3">
    <location>
        <begin position="32"/>
        <end position="50"/>
    </location>
</feature>
<evidence type="ECO:0000256" key="1">
    <source>
        <dbReference type="ARBA" id="ARBA00009477"/>
    </source>
</evidence>
<dbReference type="Gene3D" id="2.40.50.100">
    <property type="match status" value="1"/>
</dbReference>
<dbReference type="InterPro" id="IPR058625">
    <property type="entry name" value="MdtA-like_BSH"/>
</dbReference>
<organism evidence="6 7">
    <name type="scientific">Novosphingobium beihaiensis</name>
    <dbReference type="NCBI Taxonomy" id="2930389"/>
    <lineage>
        <taxon>Bacteria</taxon>
        <taxon>Pseudomonadati</taxon>
        <taxon>Pseudomonadota</taxon>
        <taxon>Alphaproteobacteria</taxon>
        <taxon>Sphingomonadales</taxon>
        <taxon>Sphingomonadaceae</taxon>
        <taxon>Novosphingobium</taxon>
    </lineage>
</organism>
<evidence type="ECO:0000259" key="5">
    <source>
        <dbReference type="Pfam" id="PF25975"/>
    </source>
</evidence>
<evidence type="ECO:0000256" key="3">
    <source>
        <dbReference type="SAM" id="Phobius"/>
    </source>
</evidence>
<keyword evidence="3" id="KW-1133">Transmembrane helix</keyword>
<feature type="domain" description="CzcB-like C-terminal circularly permuted SH3-like" evidence="5">
    <location>
        <begin position="371"/>
        <end position="420"/>
    </location>
</feature>
<dbReference type="Gene3D" id="2.40.420.20">
    <property type="match status" value="1"/>
</dbReference>
<keyword evidence="3" id="KW-0812">Transmembrane</keyword>
<feature type="compositionally biased region" description="Polar residues" evidence="2">
    <location>
        <begin position="1"/>
        <end position="15"/>
    </location>
</feature>
<protein>
    <submittedName>
        <fullName evidence="6">Efflux RND transporter periplasmic adaptor subunit</fullName>
    </submittedName>
</protein>
<evidence type="ECO:0000256" key="2">
    <source>
        <dbReference type="SAM" id="MobiDB-lite"/>
    </source>
</evidence>
<feature type="domain" description="Multidrug resistance protein MdtA-like barrel-sandwich hybrid" evidence="4">
    <location>
        <begin position="96"/>
        <end position="276"/>
    </location>
</feature>
<proteinExistence type="inferred from homology"/>
<keyword evidence="3" id="KW-0472">Membrane</keyword>
<dbReference type="InterPro" id="IPR006143">
    <property type="entry name" value="RND_pump_MFP"/>
</dbReference>
<accession>A0ABT0BVQ0</accession>
<evidence type="ECO:0000313" key="6">
    <source>
        <dbReference type="EMBL" id="MCJ2189060.1"/>
    </source>
</evidence>
<comment type="caution">
    <text evidence="6">The sequence shown here is derived from an EMBL/GenBank/DDBJ whole genome shotgun (WGS) entry which is preliminary data.</text>
</comment>
<dbReference type="EMBL" id="JALHLG010000060">
    <property type="protein sequence ID" value="MCJ2189060.1"/>
    <property type="molecule type" value="Genomic_DNA"/>
</dbReference>
<dbReference type="Pfam" id="PF25975">
    <property type="entry name" value="CzcB_C"/>
    <property type="match status" value="1"/>
</dbReference>
<gene>
    <name evidence="6" type="ORF">MTR66_19875</name>
</gene>
<dbReference type="Pfam" id="PF25917">
    <property type="entry name" value="BSH_RND"/>
    <property type="match status" value="1"/>
</dbReference>
<evidence type="ECO:0000259" key="4">
    <source>
        <dbReference type="Pfam" id="PF25917"/>
    </source>
</evidence>
<keyword evidence="7" id="KW-1185">Reference proteome</keyword>
<dbReference type="NCBIfam" id="TIGR01730">
    <property type="entry name" value="RND_mfp"/>
    <property type="match status" value="1"/>
</dbReference>
<dbReference type="Gene3D" id="1.10.287.470">
    <property type="entry name" value="Helix hairpin bin"/>
    <property type="match status" value="1"/>
</dbReference>
<dbReference type="PANTHER" id="PTHR30469">
    <property type="entry name" value="MULTIDRUG RESISTANCE PROTEIN MDTA"/>
    <property type="match status" value="1"/>
</dbReference>
<feature type="region of interest" description="Disordered" evidence="2">
    <location>
        <begin position="1"/>
        <end position="25"/>
    </location>
</feature>
<name>A0ABT0BVQ0_9SPHN</name>
<reference evidence="6 7" key="1">
    <citation type="submission" date="2022-04" db="EMBL/GenBank/DDBJ databases">
        <title>Identification of a novel bacterium isolated from mangrove sediments.</title>
        <authorList>
            <person name="Pan X."/>
        </authorList>
    </citation>
    <scope>NUCLEOTIDE SEQUENCE [LARGE SCALE GENOMIC DNA]</scope>
    <source>
        <strain evidence="6 7">B2638</strain>
    </source>
</reference>
<dbReference type="InterPro" id="IPR058649">
    <property type="entry name" value="CzcB_C"/>
</dbReference>
<dbReference type="RefSeq" id="WP_243924240.1">
    <property type="nucleotide sequence ID" value="NZ_JALHLG010000060.1"/>
</dbReference>
<comment type="similarity">
    <text evidence="1">Belongs to the membrane fusion protein (MFP) (TC 8.A.1) family.</text>
</comment>
<dbReference type="PANTHER" id="PTHR30469:SF15">
    <property type="entry name" value="HLYD FAMILY OF SECRETION PROTEINS"/>
    <property type="match status" value="1"/>
</dbReference>
<evidence type="ECO:0000313" key="7">
    <source>
        <dbReference type="Proteomes" id="UP001202281"/>
    </source>
</evidence>
<sequence length="427" mass="45731">MPDTPLSESKAQTGKSMDRRIDKPHRTRRRRWIAGGLCVLAIALLAWRLIPAAGSTDIDADGIETGTVVRAPFADYLPVRAIVAPAVTTFVGVVAGGQVEKLLVQDGAQVAAGQPLATLANPTLKLEVLTRQANITGQLGALSGDELALERNRLDLRNQTATASYDLLKAERELAVRQQLHSKGFLSDAGVKSYQEEAKYQRARLAQMKAGEARESHTASLQAARLADTRKRLASSLAAVEAQLGALTLRAPVAGRLTDFTLQPGQSLKAGEQAGQIDSEGNWKLTADVDEYYLNRVRAGQPGTSSEGLKLAVSKVLPAVTDGHFRIELTFRGKPPKDLNRGQSVDTRVTLGATRKAVIAPAGGWLDSGGGTSVFVLDADGRHARRRAVRTGRRNPEQVEVLSGLKPGERIVLSNTASIKGDILNIR</sequence>